<dbReference type="PANTHER" id="PTHR11783">
    <property type="entry name" value="SULFOTRANSFERASE SULT"/>
    <property type="match status" value="1"/>
</dbReference>
<name>A0A8J3FNM6_9ACTN</name>
<dbReference type="InterPro" id="IPR027417">
    <property type="entry name" value="P-loop_NTPase"/>
</dbReference>
<dbReference type="InterPro" id="IPR000863">
    <property type="entry name" value="Sulfotransferase_dom"/>
</dbReference>
<dbReference type="EMBL" id="BMMX01000012">
    <property type="protein sequence ID" value="GGK94571.1"/>
    <property type="molecule type" value="Genomic_DNA"/>
</dbReference>
<evidence type="ECO:0000313" key="4">
    <source>
        <dbReference type="EMBL" id="GGK94571.1"/>
    </source>
</evidence>
<evidence type="ECO:0000256" key="2">
    <source>
        <dbReference type="ARBA" id="ARBA00022679"/>
    </source>
</evidence>
<proteinExistence type="inferred from homology"/>
<dbReference type="Gene3D" id="3.40.50.300">
    <property type="entry name" value="P-loop containing nucleotide triphosphate hydrolases"/>
    <property type="match status" value="1"/>
</dbReference>
<feature type="domain" description="Sulfotransferase" evidence="3">
    <location>
        <begin position="10"/>
        <end position="233"/>
    </location>
</feature>
<keyword evidence="2" id="KW-0808">Transferase</keyword>
<evidence type="ECO:0000256" key="1">
    <source>
        <dbReference type="ARBA" id="ARBA00005771"/>
    </source>
</evidence>
<evidence type="ECO:0000313" key="5">
    <source>
        <dbReference type="Proteomes" id="UP000656042"/>
    </source>
</evidence>
<evidence type="ECO:0000259" key="3">
    <source>
        <dbReference type="Pfam" id="PF00685"/>
    </source>
</evidence>
<reference evidence="4" key="2">
    <citation type="submission" date="2020-09" db="EMBL/GenBank/DDBJ databases">
        <authorList>
            <person name="Sun Q."/>
            <person name="Zhou Y."/>
        </authorList>
    </citation>
    <scope>NUCLEOTIDE SEQUENCE</scope>
    <source>
        <strain evidence="4">CGMCC 4.7299</strain>
    </source>
</reference>
<sequence length="255" mass="28501">MICALLIFQTPELPAPLATLSPWLDWLVIDRDEVYARLEAQPHRRFIKTHTPLDGVPIDPRATYIVVARHPLDMAVSLFHQGNNLDRARLAELAGNVPPDETAAPETPPTMHDSLLGWIHHDVAPADAMDSLPGVMWHLSDAWHRRHEPNVVLVHYADLSADLDGEMRRIAARLGIEVPAQRWPELVDAAGFAQMRSRAAELAPNPVGVLKDTRAFFRRGSSGAGRELLTEQEFADYRDRASQLAPADLLGWLHR</sequence>
<dbReference type="Proteomes" id="UP000656042">
    <property type="component" value="Unassembled WGS sequence"/>
</dbReference>
<gene>
    <name evidence="4" type="ORF">GCM10012284_30710</name>
</gene>
<comment type="similarity">
    <text evidence="1">Belongs to the sulfotransferase 1 family.</text>
</comment>
<comment type="caution">
    <text evidence="4">The sequence shown here is derived from an EMBL/GenBank/DDBJ whole genome shotgun (WGS) entry which is preliminary data.</text>
</comment>
<dbReference type="AlphaFoldDB" id="A0A8J3FNM6"/>
<protein>
    <submittedName>
        <fullName evidence="4">Glycolipid sulfotransferase</fullName>
    </submittedName>
</protein>
<accession>A0A8J3FNM6</accession>
<keyword evidence="5" id="KW-1185">Reference proteome</keyword>
<dbReference type="GO" id="GO:0008146">
    <property type="term" value="F:sulfotransferase activity"/>
    <property type="evidence" value="ECO:0007669"/>
    <property type="project" value="InterPro"/>
</dbReference>
<organism evidence="4 5">
    <name type="scientific">Mangrovihabitans endophyticus</name>
    <dbReference type="NCBI Taxonomy" id="1751298"/>
    <lineage>
        <taxon>Bacteria</taxon>
        <taxon>Bacillati</taxon>
        <taxon>Actinomycetota</taxon>
        <taxon>Actinomycetes</taxon>
        <taxon>Micromonosporales</taxon>
        <taxon>Micromonosporaceae</taxon>
        <taxon>Mangrovihabitans</taxon>
    </lineage>
</organism>
<reference evidence="4" key="1">
    <citation type="journal article" date="2014" name="Int. J. Syst. Evol. Microbiol.">
        <title>Complete genome sequence of Corynebacterium casei LMG S-19264T (=DSM 44701T), isolated from a smear-ripened cheese.</title>
        <authorList>
            <consortium name="US DOE Joint Genome Institute (JGI-PGF)"/>
            <person name="Walter F."/>
            <person name="Albersmeier A."/>
            <person name="Kalinowski J."/>
            <person name="Ruckert C."/>
        </authorList>
    </citation>
    <scope>NUCLEOTIDE SEQUENCE</scope>
    <source>
        <strain evidence="4">CGMCC 4.7299</strain>
    </source>
</reference>
<dbReference type="SUPFAM" id="SSF52540">
    <property type="entry name" value="P-loop containing nucleoside triphosphate hydrolases"/>
    <property type="match status" value="1"/>
</dbReference>
<dbReference type="Pfam" id="PF00685">
    <property type="entry name" value="Sulfotransfer_1"/>
    <property type="match status" value="1"/>
</dbReference>